<comment type="caution">
    <text evidence="10">The sequence shown here is derived from an EMBL/GenBank/DDBJ whole genome shotgun (WGS) entry which is preliminary data.</text>
</comment>
<dbReference type="InterPro" id="IPR022313">
    <property type="entry name" value="Phe/His_NH3-lyase_AS"/>
</dbReference>
<dbReference type="GO" id="GO:0006548">
    <property type="term" value="P:L-histidine catabolic process"/>
    <property type="evidence" value="ECO:0007669"/>
    <property type="project" value="UniProtKB-UniRule"/>
</dbReference>
<evidence type="ECO:0000313" key="10">
    <source>
        <dbReference type="EMBL" id="MBI5169614.1"/>
    </source>
</evidence>
<keyword evidence="3 8" id="KW-0369">Histidine metabolism</keyword>
<dbReference type="SUPFAM" id="SSF48557">
    <property type="entry name" value="L-aspartase-like"/>
    <property type="match status" value="1"/>
</dbReference>
<dbReference type="FunFam" id="1.10.275.10:FF:000005">
    <property type="entry name" value="Histidine ammonia-lyase"/>
    <property type="match status" value="1"/>
</dbReference>
<dbReference type="NCBIfam" id="NF006871">
    <property type="entry name" value="PRK09367.1"/>
    <property type="match status" value="1"/>
</dbReference>
<dbReference type="Gene3D" id="1.20.200.10">
    <property type="entry name" value="Fumarase/aspartase (Central domain)"/>
    <property type="match status" value="1"/>
</dbReference>
<comment type="similarity">
    <text evidence="7">Belongs to the PAL/histidase family.</text>
</comment>
<gene>
    <name evidence="10" type="primary">hutH</name>
    <name evidence="10" type="ORF">HZA61_09015</name>
</gene>
<dbReference type="CDD" id="cd00332">
    <property type="entry name" value="PAL-HAL"/>
    <property type="match status" value="1"/>
</dbReference>
<dbReference type="InterPro" id="IPR001106">
    <property type="entry name" value="Aromatic_Lyase"/>
</dbReference>
<evidence type="ECO:0000256" key="9">
    <source>
        <dbReference type="RuleBase" id="RU004480"/>
    </source>
</evidence>
<organism evidence="10 11">
    <name type="scientific">Eiseniibacteriota bacterium</name>
    <dbReference type="NCBI Taxonomy" id="2212470"/>
    <lineage>
        <taxon>Bacteria</taxon>
        <taxon>Candidatus Eiseniibacteriota</taxon>
    </lineage>
</organism>
<evidence type="ECO:0000256" key="5">
    <source>
        <dbReference type="ARBA" id="ARBA00049269"/>
    </source>
</evidence>
<dbReference type="Gene3D" id="1.10.275.10">
    <property type="entry name" value="Fumarase/aspartase (N-terminal domain)"/>
    <property type="match status" value="1"/>
</dbReference>
<comment type="pathway">
    <text evidence="1 8">Amino-acid degradation; L-histidine degradation into L-glutamate; N-formimidoyl-L-glutamate from L-histidine: step 1/3.</text>
</comment>
<dbReference type="InterPro" id="IPR024083">
    <property type="entry name" value="Fumarase/histidase_N"/>
</dbReference>
<dbReference type="PANTHER" id="PTHR10362">
    <property type="entry name" value="HISTIDINE AMMONIA-LYASE"/>
    <property type="match status" value="1"/>
</dbReference>
<dbReference type="FunFam" id="1.20.200.10:FF:000003">
    <property type="entry name" value="Histidine ammonia-lyase"/>
    <property type="match status" value="1"/>
</dbReference>
<comment type="catalytic activity">
    <reaction evidence="5 8">
        <text>L-histidine = trans-urocanate + NH4(+)</text>
        <dbReference type="Rhea" id="RHEA:21232"/>
        <dbReference type="ChEBI" id="CHEBI:17771"/>
        <dbReference type="ChEBI" id="CHEBI:28938"/>
        <dbReference type="ChEBI" id="CHEBI:57595"/>
        <dbReference type="EC" id="4.3.1.3"/>
    </reaction>
</comment>
<evidence type="ECO:0000256" key="8">
    <source>
        <dbReference type="RuleBase" id="RU004479"/>
    </source>
</evidence>
<evidence type="ECO:0000256" key="1">
    <source>
        <dbReference type="ARBA" id="ARBA00005113"/>
    </source>
</evidence>
<dbReference type="EMBL" id="JACRIW010000058">
    <property type="protein sequence ID" value="MBI5169614.1"/>
    <property type="molecule type" value="Genomic_DNA"/>
</dbReference>
<dbReference type="NCBIfam" id="TIGR01225">
    <property type="entry name" value="hutH"/>
    <property type="match status" value="1"/>
</dbReference>
<dbReference type="EC" id="4.3.1.3" evidence="2 6"/>
<accession>A0A933SGQ6</accession>
<evidence type="ECO:0000256" key="3">
    <source>
        <dbReference type="ARBA" id="ARBA00022808"/>
    </source>
</evidence>
<keyword evidence="4 7" id="KW-0456">Lyase</keyword>
<dbReference type="InterPro" id="IPR008948">
    <property type="entry name" value="L-Aspartase-like"/>
</dbReference>
<comment type="subcellular location">
    <subcellularLocation>
        <location evidence="9">Cytoplasm</location>
    </subcellularLocation>
</comment>
<dbReference type="GO" id="GO:0005737">
    <property type="term" value="C:cytoplasm"/>
    <property type="evidence" value="ECO:0007669"/>
    <property type="project" value="UniProtKB-SubCell"/>
</dbReference>
<dbReference type="InterPro" id="IPR005921">
    <property type="entry name" value="HutH"/>
</dbReference>
<evidence type="ECO:0000256" key="4">
    <source>
        <dbReference type="ARBA" id="ARBA00023239"/>
    </source>
</evidence>
<dbReference type="Pfam" id="PF00221">
    <property type="entry name" value="Lyase_aromatic"/>
    <property type="match status" value="1"/>
</dbReference>
<name>A0A933SGQ6_UNCEI</name>
<protein>
    <recommendedName>
        <fullName evidence="2 6">Histidine ammonia-lyase</fullName>
        <ecNumber evidence="2 6">4.3.1.3</ecNumber>
    </recommendedName>
</protein>
<dbReference type="Proteomes" id="UP000696931">
    <property type="component" value="Unassembled WGS sequence"/>
</dbReference>
<dbReference type="AlphaFoldDB" id="A0A933SGQ6"/>
<sequence>MIRLGETRLSLDDVVKVARGEARLEIAPEALVRMRASRAVVDRAVSEGRVVYGVTTGFGELKDRRIPPEDTRALQLNLLRSHSAGVGPAATREVVRAMLLLRANSLAQGRSGVRAEIVEFLIAMLDRQVTPVVPLQGSVGASGDLAPLAHLACVMVGEGEAWLGDQRMPAGLALRGAGLQPLTLEAKEGLALINGTQFSTALAALACADAQSVWEAALAAAALSTEVLLGSFTPAREDVQSLRPYAGALEAARRLRAYSEGSAIVASHANCGRVQDAYSLRCVPNVMGASWDAIVHVESQLEIELNSVNDNPLIFAEGDEAISAGLFHAQPVALAADYLKIAVAEIASISERRIDRLIDPRVSELPACLAENPGLESGYMIAQYTAASLVSENKSLAHPASVDSIPTGAGIEDHVSMAPIAGRHARRIVENAANVVALELLCGCRALEFRRPLRAGAGSEMLYGQVRRIAAAPEGDRPISGPCEAVARWVLSGAPVKLAEEVLES</sequence>
<proteinExistence type="inferred from homology"/>
<reference evidence="10" key="1">
    <citation type="submission" date="2020-07" db="EMBL/GenBank/DDBJ databases">
        <title>Huge and variable diversity of episymbiotic CPR bacteria and DPANN archaea in groundwater ecosystems.</title>
        <authorList>
            <person name="He C.Y."/>
            <person name="Keren R."/>
            <person name="Whittaker M."/>
            <person name="Farag I.F."/>
            <person name="Doudna J."/>
            <person name="Cate J.H.D."/>
            <person name="Banfield J.F."/>
        </authorList>
    </citation>
    <scope>NUCLEOTIDE SEQUENCE</scope>
    <source>
        <strain evidence="10">NC_groundwater_1813_Pr3_B-0.1um_71_17</strain>
    </source>
</reference>
<evidence type="ECO:0000256" key="7">
    <source>
        <dbReference type="RuleBase" id="RU003954"/>
    </source>
</evidence>
<evidence type="ECO:0000313" key="11">
    <source>
        <dbReference type="Proteomes" id="UP000696931"/>
    </source>
</evidence>
<dbReference type="GO" id="GO:0004397">
    <property type="term" value="F:histidine ammonia-lyase activity"/>
    <property type="evidence" value="ECO:0007669"/>
    <property type="project" value="UniProtKB-UniRule"/>
</dbReference>
<dbReference type="PROSITE" id="PS00488">
    <property type="entry name" value="PAL_HISTIDASE"/>
    <property type="match status" value="1"/>
</dbReference>
<evidence type="ECO:0000256" key="6">
    <source>
        <dbReference type="NCBIfam" id="TIGR01225"/>
    </source>
</evidence>
<evidence type="ECO:0000256" key="2">
    <source>
        <dbReference type="ARBA" id="ARBA00012994"/>
    </source>
</evidence>